<evidence type="ECO:0000259" key="3">
    <source>
        <dbReference type="PROSITE" id="PS50048"/>
    </source>
</evidence>
<dbReference type="SUPFAM" id="SSF57701">
    <property type="entry name" value="Zn2/Cys6 DNA-binding domain"/>
    <property type="match status" value="1"/>
</dbReference>
<accession>A0A9P8EJ96</accession>
<dbReference type="EMBL" id="JAHFXF010000283">
    <property type="protein sequence ID" value="KAG9691055.1"/>
    <property type="molecule type" value="Genomic_DNA"/>
</dbReference>
<dbReference type="InterPro" id="IPR001138">
    <property type="entry name" value="Zn2Cys6_DnaBD"/>
</dbReference>
<feature type="compositionally biased region" description="Basic and acidic residues" evidence="2">
    <location>
        <begin position="1"/>
        <end position="11"/>
    </location>
</feature>
<dbReference type="PANTHER" id="PTHR47256:SF1">
    <property type="entry name" value="ZN(II)2CYS6 TRANSCRIPTION FACTOR (EUROFUNG)"/>
    <property type="match status" value="1"/>
</dbReference>
<dbReference type="PANTHER" id="PTHR47256">
    <property type="entry name" value="ZN(II)2CYS6 TRANSCRIPTION FACTOR (EUROFUNG)-RELATED"/>
    <property type="match status" value="1"/>
</dbReference>
<proteinExistence type="predicted"/>
<name>A0A9P8EJ96_AURME</name>
<feature type="compositionally biased region" description="Polar residues" evidence="2">
    <location>
        <begin position="58"/>
        <end position="81"/>
    </location>
</feature>
<organism evidence="4 5">
    <name type="scientific">Aureobasidium melanogenum</name>
    <name type="common">Aureobasidium pullulans var. melanogenum</name>
    <dbReference type="NCBI Taxonomy" id="46634"/>
    <lineage>
        <taxon>Eukaryota</taxon>
        <taxon>Fungi</taxon>
        <taxon>Dikarya</taxon>
        <taxon>Ascomycota</taxon>
        <taxon>Pezizomycotina</taxon>
        <taxon>Dothideomycetes</taxon>
        <taxon>Dothideomycetidae</taxon>
        <taxon>Dothideales</taxon>
        <taxon>Saccotheciaceae</taxon>
        <taxon>Aureobasidium</taxon>
    </lineage>
</organism>
<feature type="domain" description="Zn(2)-C6 fungal-type" evidence="3">
    <location>
        <begin position="128"/>
        <end position="158"/>
    </location>
</feature>
<feature type="non-terminal residue" evidence="4">
    <location>
        <position position="221"/>
    </location>
</feature>
<dbReference type="Proteomes" id="UP000779574">
    <property type="component" value="Unassembled WGS sequence"/>
</dbReference>
<dbReference type="Gene3D" id="4.10.240.10">
    <property type="entry name" value="Zn(2)-C6 fungal-type DNA-binding domain"/>
    <property type="match status" value="1"/>
</dbReference>
<comment type="caution">
    <text evidence="4">The sequence shown here is derived from an EMBL/GenBank/DDBJ whole genome shotgun (WGS) entry which is preliminary data.</text>
</comment>
<dbReference type="PROSITE" id="PS00463">
    <property type="entry name" value="ZN2_CY6_FUNGAL_1"/>
    <property type="match status" value="1"/>
</dbReference>
<evidence type="ECO:0000313" key="5">
    <source>
        <dbReference type="Proteomes" id="UP000779574"/>
    </source>
</evidence>
<protein>
    <recommendedName>
        <fullName evidence="3">Zn(2)-C6 fungal-type domain-containing protein</fullName>
    </recommendedName>
</protein>
<dbReference type="InterPro" id="IPR036864">
    <property type="entry name" value="Zn2-C6_fun-type_DNA-bd_sf"/>
</dbReference>
<dbReference type="InterPro" id="IPR053187">
    <property type="entry name" value="Notoamide_regulator"/>
</dbReference>
<evidence type="ECO:0000313" key="4">
    <source>
        <dbReference type="EMBL" id="KAG9691055.1"/>
    </source>
</evidence>
<dbReference type="Pfam" id="PF00172">
    <property type="entry name" value="Zn_clus"/>
    <property type="match status" value="1"/>
</dbReference>
<reference evidence="4" key="1">
    <citation type="journal article" date="2021" name="J Fungi (Basel)">
        <title>Virulence traits and population genomics of the black yeast Aureobasidium melanogenum.</title>
        <authorList>
            <person name="Cernosa A."/>
            <person name="Sun X."/>
            <person name="Gostincar C."/>
            <person name="Fang C."/>
            <person name="Gunde-Cimerman N."/>
            <person name="Song Z."/>
        </authorList>
    </citation>
    <scope>NUCLEOTIDE SEQUENCE</scope>
    <source>
        <strain evidence="4">EXF-9911</strain>
    </source>
</reference>
<feature type="region of interest" description="Disordered" evidence="2">
    <location>
        <begin position="1"/>
        <end position="122"/>
    </location>
</feature>
<sequence length="221" mass="24280">MEHALFLEKPIRGNPRQRAQAQEGLSVSRLPSTPSDTASPPPSQHIHSTPPAPESDDLLTSATEQSAGRHMTTISCMTQPPWQSPEMDILATPSPSDQADPEEPSTKPASQHARKNFRGGMRKTTKAACSACRKRKSKCDGKRPTCSSCITKNKPCEYLAEEGVSSQAASRRRLEGYATVLRLLQNAHPEDCDRIIRDLRRPKSLAGGVKTVLEKWMPETV</sequence>
<dbReference type="SMART" id="SM00066">
    <property type="entry name" value="GAL4"/>
    <property type="match status" value="1"/>
</dbReference>
<dbReference type="AlphaFoldDB" id="A0A9P8EJ96"/>
<dbReference type="GO" id="GO:0000981">
    <property type="term" value="F:DNA-binding transcription factor activity, RNA polymerase II-specific"/>
    <property type="evidence" value="ECO:0007669"/>
    <property type="project" value="InterPro"/>
</dbReference>
<dbReference type="OrthoDB" id="10261408at2759"/>
<gene>
    <name evidence="4" type="ORF">KCU76_g7718</name>
</gene>
<keyword evidence="1" id="KW-0539">Nucleus</keyword>
<dbReference type="CDD" id="cd00067">
    <property type="entry name" value="GAL4"/>
    <property type="match status" value="1"/>
</dbReference>
<feature type="compositionally biased region" description="Basic residues" evidence="2">
    <location>
        <begin position="112"/>
        <end position="122"/>
    </location>
</feature>
<evidence type="ECO:0000256" key="1">
    <source>
        <dbReference type="ARBA" id="ARBA00023242"/>
    </source>
</evidence>
<dbReference type="PROSITE" id="PS50048">
    <property type="entry name" value="ZN2_CY6_FUNGAL_2"/>
    <property type="match status" value="1"/>
</dbReference>
<evidence type="ECO:0000256" key="2">
    <source>
        <dbReference type="SAM" id="MobiDB-lite"/>
    </source>
</evidence>
<reference evidence="4" key="2">
    <citation type="submission" date="2021-08" db="EMBL/GenBank/DDBJ databases">
        <authorList>
            <person name="Gostincar C."/>
            <person name="Sun X."/>
            <person name="Song Z."/>
            <person name="Gunde-Cimerman N."/>
        </authorList>
    </citation>
    <scope>NUCLEOTIDE SEQUENCE</scope>
    <source>
        <strain evidence="4">EXF-9911</strain>
    </source>
</reference>
<dbReference type="GO" id="GO:0008270">
    <property type="term" value="F:zinc ion binding"/>
    <property type="evidence" value="ECO:0007669"/>
    <property type="project" value="InterPro"/>
</dbReference>